<evidence type="ECO:0000256" key="1">
    <source>
        <dbReference type="SAM" id="MobiDB-lite"/>
    </source>
</evidence>
<accession>A0A5R9PH00</accession>
<proteinExistence type="predicted"/>
<dbReference type="RefSeq" id="WP_083960981.1">
    <property type="nucleotide sequence ID" value="NZ_SROY01000002.1"/>
</dbReference>
<dbReference type="EMBL" id="SROY01000002">
    <property type="protein sequence ID" value="TLX22028.1"/>
    <property type="molecule type" value="Genomic_DNA"/>
</dbReference>
<organism evidence="2 3">
    <name type="scientific">Thermomonas fusca</name>
    <dbReference type="NCBI Taxonomy" id="215690"/>
    <lineage>
        <taxon>Bacteria</taxon>
        <taxon>Pseudomonadati</taxon>
        <taxon>Pseudomonadota</taxon>
        <taxon>Gammaproteobacteria</taxon>
        <taxon>Lysobacterales</taxon>
        <taxon>Lysobacteraceae</taxon>
        <taxon>Thermomonas</taxon>
    </lineage>
</organism>
<dbReference type="Proteomes" id="UP000308508">
    <property type="component" value="Unassembled WGS sequence"/>
</dbReference>
<protein>
    <submittedName>
        <fullName evidence="2">Uncharacterized protein</fullName>
    </submittedName>
</protein>
<feature type="compositionally biased region" description="Basic and acidic residues" evidence="1">
    <location>
        <begin position="16"/>
        <end position="44"/>
    </location>
</feature>
<comment type="caution">
    <text evidence="2">The sequence shown here is derived from an EMBL/GenBank/DDBJ whole genome shotgun (WGS) entry which is preliminary data.</text>
</comment>
<reference evidence="2 3" key="1">
    <citation type="submission" date="2019-04" db="EMBL/GenBank/DDBJ databases">
        <authorList>
            <person name="Grouzdev D.S."/>
            <person name="Nazina T.N."/>
        </authorList>
    </citation>
    <scope>NUCLEOTIDE SEQUENCE [LARGE SCALE GENOMIC DNA]</scope>
    <source>
        <strain evidence="2 3">SHC 3-19</strain>
    </source>
</reference>
<dbReference type="STRING" id="1123377.GCA_000423885_01224"/>
<sequence length="59" mass="7267">MFHSREPQYRVGYTGPERRRGERRINAERREMIRFDLDRGERRSGKDRRHHGWDSAPSR</sequence>
<evidence type="ECO:0000313" key="3">
    <source>
        <dbReference type="Proteomes" id="UP000308508"/>
    </source>
</evidence>
<evidence type="ECO:0000313" key="2">
    <source>
        <dbReference type="EMBL" id="TLX22028.1"/>
    </source>
</evidence>
<dbReference type="AlphaFoldDB" id="A0A5R9PH00"/>
<feature type="region of interest" description="Disordered" evidence="1">
    <location>
        <begin position="1"/>
        <end position="59"/>
    </location>
</feature>
<gene>
    <name evidence="2" type="ORF">E5S66_05740</name>
</gene>
<keyword evidence="3" id="KW-1185">Reference proteome</keyword>
<name>A0A5R9PH00_9GAMM</name>